<feature type="region of interest" description="Disordered" evidence="7">
    <location>
        <begin position="392"/>
        <end position="416"/>
    </location>
</feature>
<accession>A0A836L8F1</accession>
<dbReference type="GO" id="GO:0003677">
    <property type="term" value="F:DNA binding"/>
    <property type="evidence" value="ECO:0007669"/>
    <property type="project" value="TreeGrafter"/>
</dbReference>
<dbReference type="GO" id="GO:0044027">
    <property type="term" value="P:negative regulation of gene expression via chromosomal CpG island methylation"/>
    <property type="evidence" value="ECO:0007669"/>
    <property type="project" value="TreeGrafter"/>
</dbReference>
<keyword evidence="4 5" id="KW-0949">S-adenosyl-L-methionine</keyword>
<dbReference type="PANTHER" id="PTHR10629:SF52">
    <property type="entry name" value="DNA (CYTOSINE-5)-METHYLTRANSFERASE 1"/>
    <property type="match status" value="1"/>
</dbReference>
<evidence type="ECO:0000256" key="3">
    <source>
        <dbReference type="ARBA" id="ARBA00022679"/>
    </source>
</evidence>
<dbReference type="PRINTS" id="PR00105">
    <property type="entry name" value="C5METTRFRASE"/>
</dbReference>
<proteinExistence type="inferred from homology"/>
<feature type="region of interest" description="Disordered" evidence="7">
    <location>
        <begin position="58"/>
        <end position="84"/>
    </location>
</feature>
<evidence type="ECO:0000256" key="2">
    <source>
        <dbReference type="ARBA" id="ARBA00022603"/>
    </source>
</evidence>
<dbReference type="InterPro" id="IPR050390">
    <property type="entry name" value="C5-Methyltransferase"/>
</dbReference>
<dbReference type="PROSITE" id="PS00095">
    <property type="entry name" value="C5_MTASE_2"/>
    <property type="match status" value="1"/>
</dbReference>
<evidence type="ECO:0000256" key="1">
    <source>
        <dbReference type="ARBA" id="ARBA00011975"/>
    </source>
</evidence>
<evidence type="ECO:0000313" key="8">
    <source>
        <dbReference type="EMBL" id="KAG5502851.1"/>
    </source>
</evidence>
<evidence type="ECO:0000256" key="6">
    <source>
        <dbReference type="RuleBase" id="RU000416"/>
    </source>
</evidence>
<reference evidence="8 9" key="1">
    <citation type="submission" date="2021-02" db="EMBL/GenBank/DDBJ databases">
        <title>Porcisia hertigi Genome sequencing and assembly.</title>
        <authorList>
            <person name="Almutairi H."/>
            <person name="Gatherer D."/>
        </authorList>
    </citation>
    <scope>NUCLEOTIDE SEQUENCE [LARGE SCALE GENOMIC DNA]</scope>
    <source>
        <strain evidence="8 9">C119</strain>
    </source>
</reference>
<dbReference type="InterPro" id="IPR031303">
    <property type="entry name" value="C5_meth_CS"/>
</dbReference>
<evidence type="ECO:0000313" key="9">
    <source>
        <dbReference type="Proteomes" id="UP000674318"/>
    </source>
</evidence>
<dbReference type="InterPro" id="IPR001525">
    <property type="entry name" value="C5_MeTfrase"/>
</dbReference>
<sequence>MASAAFYPPSYPAGVFLVRSKQQLAPLLSRLRATRRLKAGRNVTVFDGEHFAEVVDDPTTKLPASTPEGQGSGVVAKGEGQRSSGSADTAFCLKRTLLQLYETTEAEAAAFEMTTDPRSSKGVSGSDGATLPLPRTLSTCKAHTPVTCSIGSAVPCEPFVLTTTRGSVEGEQFLSLLRVPCAARAGAGAQWPPYMAVHVVGAFLEAEVLEFLSPGGSCGSLSTDMDGVDRRELGKSSLAVAYIYGIRRFHRVCCPVLEEMPFALAAMRRMALLQRHQRLLQGRDVAVNSTSTPPSPQEGTPSLCAVPLQRSSGLPAAVSRDPDATCTPFFTFSELFSGIGMFRSALERVGGHAAFAVEIAPPAQIVYALNHRCLHDCSAALQLPNADPGDLKSGPDALFNERSSRRGPGLAAAASAAADDHTPTMGGFPVATACFAPFLVGDITEIPSAFFPLHDVLTGGFPCQSFAKAGDAAGLYAEKGWLFYEVLRVLATTRPAAFLLENVEHLVNVEAGAQLAEILERLRHPASTSPTPALESAAVEYEVQYVVVDGGALTPQTRKRVYFFGFRVASAAEQSRAVSSDLHHPSCRFSLPRAEGGEARSAAARVVANALQQIKAASLHSPYRNVGELLVAPSTVDVLSLTSQGRSMQSASMTTPSELKSGAHRSAHSDLQLTPSQWEAVQRSRTYRQKPLWRLCDVRGQARTLMGSYRTSYQLYSEFVPYSPELTLDEVTTLLQRETLLRPENGAEDVRGGGSDDSAMAVPPSPPLRFFALRECARLQGIEDDFLLPHDTMQPWQSPGTAGAGAAVISPEVLRQVPRGAVYKLIGNAVNPRVVACLGGAIASYLHERRI</sequence>
<dbReference type="RefSeq" id="XP_067756623.1">
    <property type="nucleotide sequence ID" value="XM_067900602.1"/>
</dbReference>
<dbReference type="SUPFAM" id="SSF53335">
    <property type="entry name" value="S-adenosyl-L-methionine-dependent methyltransferases"/>
    <property type="match status" value="1"/>
</dbReference>
<dbReference type="PROSITE" id="PS51679">
    <property type="entry name" value="SAM_MT_C5"/>
    <property type="match status" value="1"/>
</dbReference>
<dbReference type="PANTHER" id="PTHR10629">
    <property type="entry name" value="CYTOSINE-SPECIFIC METHYLTRANSFERASE"/>
    <property type="match status" value="1"/>
</dbReference>
<dbReference type="EMBL" id="JAFJZO010000025">
    <property type="protein sequence ID" value="KAG5502851.1"/>
    <property type="molecule type" value="Genomic_DNA"/>
</dbReference>
<dbReference type="Proteomes" id="UP000674318">
    <property type="component" value="Unassembled WGS sequence"/>
</dbReference>
<dbReference type="GO" id="GO:0003886">
    <property type="term" value="F:DNA (cytosine-5-)-methyltransferase activity"/>
    <property type="evidence" value="ECO:0007669"/>
    <property type="project" value="UniProtKB-EC"/>
</dbReference>
<keyword evidence="9" id="KW-1185">Reference proteome</keyword>
<name>A0A836L8F1_9TRYP</name>
<dbReference type="GO" id="GO:0005634">
    <property type="term" value="C:nucleus"/>
    <property type="evidence" value="ECO:0007669"/>
    <property type="project" value="TreeGrafter"/>
</dbReference>
<gene>
    <name evidence="8" type="ORF">JKF63_04621</name>
</gene>
<comment type="similarity">
    <text evidence="5 6">Belongs to the class I-like SAM-binding methyltransferase superfamily. C5-methyltransferase family.</text>
</comment>
<dbReference type="Pfam" id="PF00145">
    <property type="entry name" value="DNA_methylase"/>
    <property type="match status" value="2"/>
</dbReference>
<evidence type="ECO:0000256" key="5">
    <source>
        <dbReference type="PROSITE-ProRule" id="PRU01016"/>
    </source>
</evidence>
<organism evidence="8 9">
    <name type="scientific">Porcisia hertigi</name>
    <dbReference type="NCBI Taxonomy" id="2761500"/>
    <lineage>
        <taxon>Eukaryota</taxon>
        <taxon>Discoba</taxon>
        <taxon>Euglenozoa</taxon>
        <taxon>Kinetoplastea</taxon>
        <taxon>Metakinetoplastina</taxon>
        <taxon>Trypanosomatida</taxon>
        <taxon>Trypanosomatidae</taxon>
        <taxon>Leishmaniinae</taxon>
        <taxon>Porcisia</taxon>
    </lineage>
</organism>
<dbReference type="OrthoDB" id="414133at2759"/>
<evidence type="ECO:0000256" key="4">
    <source>
        <dbReference type="ARBA" id="ARBA00022691"/>
    </source>
</evidence>
<dbReference type="NCBIfam" id="TIGR00675">
    <property type="entry name" value="dcm"/>
    <property type="match status" value="1"/>
</dbReference>
<keyword evidence="2 5" id="KW-0489">Methyltransferase</keyword>
<evidence type="ECO:0000256" key="7">
    <source>
        <dbReference type="SAM" id="MobiDB-lite"/>
    </source>
</evidence>
<protein>
    <recommendedName>
        <fullName evidence="1">DNA (cytosine-5-)-methyltransferase</fullName>
        <ecNumber evidence="1">2.1.1.37</ecNumber>
    </recommendedName>
</protein>
<dbReference type="GeneID" id="94290679"/>
<dbReference type="GO" id="GO:0032259">
    <property type="term" value="P:methylation"/>
    <property type="evidence" value="ECO:0007669"/>
    <property type="project" value="UniProtKB-KW"/>
</dbReference>
<dbReference type="EC" id="2.1.1.37" evidence="1"/>
<dbReference type="KEGG" id="phet:94290679"/>
<comment type="caution">
    <text evidence="8">The sequence shown here is derived from an EMBL/GenBank/DDBJ whole genome shotgun (WGS) entry which is preliminary data.</text>
</comment>
<dbReference type="Gene3D" id="3.40.50.150">
    <property type="entry name" value="Vaccinia Virus protein VP39"/>
    <property type="match status" value="1"/>
</dbReference>
<keyword evidence="3 5" id="KW-0808">Transferase</keyword>
<feature type="active site" evidence="5">
    <location>
        <position position="463"/>
    </location>
</feature>
<dbReference type="Gene3D" id="3.90.120.10">
    <property type="entry name" value="DNA Methylase, subunit A, domain 2"/>
    <property type="match status" value="1"/>
</dbReference>
<dbReference type="AlphaFoldDB" id="A0A836L8F1"/>
<dbReference type="InterPro" id="IPR029063">
    <property type="entry name" value="SAM-dependent_MTases_sf"/>
</dbReference>